<dbReference type="PANTHER" id="PTHR22834:SF20">
    <property type="entry name" value="SH3 DOMAIN-CONTAINING PROTEIN"/>
    <property type="match status" value="1"/>
</dbReference>
<dbReference type="CDD" id="cd00174">
    <property type="entry name" value="SH3"/>
    <property type="match status" value="1"/>
</dbReference>
<feature type="domain" description="SH3" evidence="5">
    <location>
        <begin position="912"/>
        <end position="975"/>
    </location>
</feature>
<feature type="domain" description="BAR" evidence="7">
    <location>
        <begin position="616"/>
        <end position="851"/>
    </location>
</feature>
<dbReference type="Gene3D" id="1.20.900.10">
    <property type="entry name" value="Dbl homology (DH) domain"/>
    <property type="match status" value="1"/>
</dbReference>
<protein>
    <submittedName>
        <fullName evidence="8">Dynamin-binding protein-like protein</fullName>
    </submittedName>
</protein>
<gene>
    <name evidence="8" type="ORF">B4U80_04922</name>
</gene>
<dbReference type="PANTHER" id="PTHR22834">
    <property type="entry name" value="NUCLEAR FUSION PROTEIN FUS2"/>
    <property type="match status" value="1"/>
</dbReference>
<evidence type="ECO:0000256" key="2">
    <source>
        <dbReference type="ARBA" id="ARBA00022658"/>
    </source>
</evidence>
<feature type="domain" description="SH3" evidence="5">
    <location>
        <begin position="235"/>
        <end position="296"/>
    </location>
</feature>
<dbReference type="Pfam" id="PF14604">
    <property type="entry name" value="SH3_9"/>
    <property type="match status" value="2"/>
</dbReference>
<dbReference type="InterPro" id="IPR035899">
    <property type="entry name" value="DBL_dom_sf"/>
</dbReference>
<dbReference type="EMBL" id="NCKV01003062">
    <property type="protein sequence ID" value="RWS26099.1"/>
    <property type="molecule type" value="Genomic_DNA"/>
</dbReference>
<keyword evidence="2" id="KW-0344">Guanine-nucleotide releasing factor</keyword>
<comment type="caution">
    <text evidence="8">The sequence shown here is derived from an EMBL/GenBank/DDBJ whole genome shotgun (WGS) entry which is preliminary data.</text>
</comment>
<dbReference type="Pfam" id="PF03114">
    <property type="entry name" value="BAR"/>
    <property type="match status" value="1"/>
</dbReference>
<evidence type="ECO:0000256" key="4">
    <source>
        <dbReference type="SAM" id="MobiDB-lite"/>
    </source>
</evidence>
<proteinExistence type="predicted"/>
<evidence type="ECO:0000259" key="7">
    <source>
        <dbReference type="PROSITE" id="PS51021"/>
    </source>
</evidence>
<feature type="domain" description="DH" evidence="6">
    <location>
        <begin position="399"/>
        <end position="576"/>
    </location>
</feature>
<dbReference type="GO" id="GO:0005085">
    <property type="term" value="F:guanyl-nucleotide exchange factor activity"/>
    <property type="evidence" value="ECO:0007669"/>
    <property type="project" value="UniProtKB-KW"/>
</dbReference>
<dbReference type="InterPro" id="IPR000219">
    <property type="entry name" value="DH_dom"/>
</dbReference>
<dbReference type="CDD" id="cd00160">
    <property type="entry name" value="RhoGEF"/>
    <property type="match status" value="1"/>
</dbReference>
<name>A0A443SF02_9ACAR</name>
<dbReference type="InterPro" id="IPR001452">
    <property type="entry name" value="SH3_domain"/>
</dbReference>
<dbReference type="PRINTS" id="PR00499">
    <property type="entry name" value="P67PHOX"/>
</dbReference>
<feature type="domain" description="SH3" evidence="5">
    <location>
        <begin position="52"/>
        <end position="111"/>
    </location>
</feature>
<feature type="domain" description="SH3" evidence="5">
    <location>
        <begin position="159"/>
        <end position="218"/>
    </location>
</feature>
<dbReference type="AlphaFoldDB" id="A0A443SF02"/>
<dbReference type="InterPro" id="IPR036028">
    <property type="entry name" value="SH3-like_dom_sf"/>
</dbReference>
<organism evidence="8 9">
    <name type="scientific">Leptotrombidium deliense</name>
    <dbReference type="NCBI Taxonomy" id="299467"/>
    <lineage>
        <taxon>Eukaryota</taxon>
        <taxon>Metazoa</taxon>
        <taxon>Ecdysozoa</taxon>
        <taxon>Arthropoda</taxon>
        <taxon>Chelicerata</taxon>
        <taxon>Arachnida</taxon>
        <taxon>Acari</taxon>
        <taxon>Acariformes</taxon>
        <taxon>Trombidiformes</taxon>
        <taxon>Prostigmata</taxon>
        <taxon>Anystina</taxon>
        <taxon>Parasitengona</taxon>
        <taxon>Trombiculoidea</taxon>
        <taxon>Trombiculidae</taxon>
        <taxon>Leptotrombidium</taxon>
    </lineage>
</organism>
<dbReference type="SMART" id="SM00326">
    <property type="entry name" value="SH3"/>
    <property type="match status" value="5"/>
</dbReference>
<dbReference type="PROSITE" id="PS50002">
    <property type="entry name" value="SH3"/>
    <property type="match status" value="5"/>
</dbReference>
<dbReference type="Gene3D" id="2.30.30.40">
    <property type="entry name" value="SH3 Domains"/>
    <property type="match status" value="5"/>
</dbReference>
<evidence type="ECO:0000313" key="9">
    <source>
        <dbReference type="Proteomes" id="UP000288716"/>
    </source>
</evidence>
<evidence type="ECO:0000259" key="5">
    <source>
        <dbReference type="PROSITE" id="PS50002"/>
    </source>
</evidence>
<keyword evidence="9" id="KW-1185">Reference proteome</keyword>
<dbReference type="Proteomes" id="UP000288716">
    <property type="component" value="Unassembled WGS sequence"/>
</dbReference>
<feature type="non-terminal residue" evidence="8">
    <location>
        <position position="1181"/>
    </location>
</feature>
<feature type="compositionally biased region" description="Low complexity" evidence="4">
    <location>
        <begin position="381"/>
        <end position="392"/>
    </location>
</feature>
<dbReference type="PROSITE" id="PS50010">
    <property type="entry name" value="DH_2"/>
    <property type="match status" value="1"/>
</dbReference>
<keyword evidence="1 3" id="KW-0728">SH3 domain</keyword>
<dbReference type="VEuPathDB" id="VectorBase:LDEU005941"/>
<dbReference type="InterPro" id="IPR051492">
    <property type="entry name" value="Dynamin-Rho_GEF"/>
</dbReference>
<dbReference type="Gene3D" id="1.20.1270.60">
    <property type="entry name" value="Arfaptin homology (AH) domain/BAR domain"/>
    <property type="match status" value="1"/>
</dbReference>
<dbReference type="PROSITE" id="PS51021">
    <property type="entry name" value="BAR"/>
    <property type="match status" value="1"/>
</dbReference>
<dbReference type="SMART" id="SM00721">
    <property type="entry name" value="BAR"/>
    <property type="match status" value="1"/>
</dbReference>
<accession>A0A443SF02</accession>
<evidence type="ECO:0000256" key="1">
    <source>
        <dbReference type="ARBA" id="ARBA00022443"/>
    </source>
</evidence>
<feature type="domain" description="SH3" evidence="5">
    <location>
        <begin position="1115"/>
        <end position="1179"/>
    </location>
</feature>
<dbReference type="SUPFAM" id="SSF48065">
    <property type="entry name" value="DBL homology domain (DH-domain)"/>
    <property type="match status" value="1"/>
</dbReference>
<dbReference type="SUPFAM" id="SSF50044">
    <property type="entry name" value="SH3-domain"/>
    <property type="match status" value="5"/>
</dbReference>
<evidence type="ECO:0000259" key="6">
    <source>
        <dbReference type="PROSITE" id="PS50010"/>
    </source>
</evidence>
<dbReference type="SUPFAM" id="SSF103657">
    <property type="entry name" value="BAR/IMD domain-like"/>
    <property type="match status" value="1"/>
</dbReference>
<dbReference type="InterPro" id="IPR027267">
    <property type="entry name" value="AH/BAR_dom_sf"/>
</dbReference>
<dbReference type="Pfam" id="PF00621">
    <property type="entry name" value="RhoGEF"/>
    <property type="match status" value="1"/>
</dbReference>
<evidence type="ECO:0000313" key="8">
    <source>
        <dbReference type="EMBL" id="RWS26099.1"/>
    </source>
</evidence>
<evidence type="ECO:0000256" key="3">
    <source>
        <dbReference type="PROSITE-ProRule" id="PRU00192"/>
    </source>
</evidence>
<dbReference type="SMART" id="SM00325">
    <property type="entry name" value="RhoGEF"/>
    <property type="match status" value="1"/>
</dbReference>
<reference evidence="8 9" key="1">
    <citation type="journal article" date="2018" name="Gigascience">
        <title>Genomes of trombidid mites reveal novel predicted allergens and laterally-transferred genes associated with secondary metabolism.</title>
        <authorList>
            <person name="Dong X."/>
            <person name="Chaisiri K."/>
            <person name="Xia D."/>
            <person name="Armstrong S.D."/>
            <person name="Fang Y."/>
            <person name="Donnelly M.J."/>
            <person name="Kadowaki T."/>
            <person name="McGarry J.W."/>
            <person name="Darby A.C."/>
            <person name="Makepeace B.L."/>
        </authorList>
    </citation>
    <scope>NUCLEOTIDE SEQUENCE [LARGE SCALE GENOMIC DNA]</scope>
    <source>
        <strain evidence="8">UoL-UT</strain>
    </source>
</reference>
<feature type="compositionally biased region" description="Low complexity" evidence="4">
    <location>
        <begin position="878"/>
        <end position="895"/>
    </location>
</feature>
<feature type="region of interest" description="Disordered" evidence="4">
    <location>
        <begin position="346"/>
        <end position="392"/>
    </location>
</feature>
<dbReference type="STRING" id="299467.A0A443SF02"/>
<feature type="non-terminal residue" evidence="8">
    <location>
        <position position="1"/>
    </location>
</feature>
<dbReference type="GO" id="GO:0005737">
    <property type="term" value="C:cytoplasm"/>
    <property type="evidence" value="ECO:0007669"/>
    <property type="project" value="InterPro"/>
</dbReference>
<dbReference type="OrthoDB" id="27823at2759"/>
<dbReference type="Pfam" id="PF00018">
    <property type="entry name" value="SH3_1"/>
    <property type="match status" value="1"/>
</dbReference>
<dbReference type="InterPro" id="IPR004148">
    <property type="entry name" value="BAR_dom"/>
</dbReference>
<dbReference type="Pfam" id="PF07653">
    <property type="entry name" value="SH3_2"/>
    <property type="match status" value="1"/>
</dbReference>
<feature type="region of interest" description="Disordered" evidence="4">
    <location>
        <begin position="867"/>
        <end position="895"/>
    </location>
</feature>
<sequence length="1181" mass="133317">GDLVLGLQPLDANWWNGRVIGSQRVGVFPITLTWKLNKSLLLLGNNNNVSTSHLGFAVVNQDLKAQLENELDLKKGDKVRILKVVDKLYYEGEFNGKVGIFPKAFVKMVEETASNSETSAQSVTSVTPKVEIDYSEFLSPPPYNEVVSLGYSNANAGLELSSYGQALYEFKAEYPNELSFKEGEIIHLIRHVDDKWMEGELNGVIGVFPKSFISIIVDCSAPAELSVDKLFEAYPANTRAHVLYDFNAQIDGDLSVKCGDVITLTRKAINEEWVEAVDSAGNVGLCPQNFLEIINDSSSNIYTNSEQLLAPRNNLIDFSPDDISALLDPQCANSTVDLTTETRKACKKPVRPAPPLPSKIAAPSPPVVRESVPANSKRVESNSTLTNGTNTTTAAEKCSERDYLRDLKICFNTFIKNDKLDMHLRELNLSLGTLFGNLDEVIAVSERLIKKLEEATLCKKFENQLIGKCFINSADEMREAYGHYCRNHDEVAVIWEKIESNQELKTLFQRGLEKIQKETNCFDVPSLLIKPVQRILKYPLLLNELLKCTDDEHDDKRDLEKATNVMTDVAADINEFKRRKDLVFKYRKEENSSFSSKISKLNMHTLKKKSSRFGYRLSSTFGLSNTKDEEFDAEVLKLHSVEKSINVFLKGLTAFMDQLLELVTLTFHISEEIASFYAEKSKQVEVDELRRIDRLILTDFWEEMKVNVEENVISILKQLLSKFQTPNKLIDKRNDKFLDYIASTKRLESNKDVTKQKSLKDENYLTRSNFEAMNKQLMDDLPKFSAAAVQIFRECILAFIRIQKIFTGRTTKEVLPLTDLPLLECSSIASIHDIVETFQVKHNLVIDRMLCDLAIIPKHVFPGVSNSGTASLDRRNSSKTPKSSPGSSSVSFQSLLHSPQSPQQKLFLRNVYQQRVFEVNQDYDAIDVLDLRAKKGDVVGVVKDKDPSGNTNRWFVDNGSAKGFLPCRILQPLAPTQSTESSASNLQKQMSLNQHNTPNGVHTSSQFIRSHSTESTKIVSQVIRHSAPPLPARPESSQPSISHHYEDIPEETISYSNLMEFQSPSKRKSFADNDLAIFDPLTAPEDTPSCHIGHRYEDVPQERYEEVTPDITHTEISEFYYALYPFNPSGENQLSLNRGQVVLVKHKCDLNGNDDWWFVEDRYGNSGYVPKNYVAMLKTSS</sequence>